<evidence type="ECO:0000313" key="8">
    <source>
        <dbReference type="Proteomes" id="UP001443914"/>
    </source>
</evidence>
<accession>A0AAW1JQ40</accession>
<comment type="caution">
    <text evidence="7">The sequence shown here is derived from an EMBL/GenBank/DDBJ whole genome shotgun (WGS) entry which is preliminary data.</text>
</comment>
<dbReference type="AlphaFoldDB" id="A0AAW1JQ40"/>
<feature type="transmembrane region" description="Helical" evidence="6">
    <location>
        <begin position="149"/>
        <end position="168"/>
    </location>
</feature>
<feature type="transmembrane region" description="Helical" evidence="6">
    <location>
        <begin position="47"/>
        <end position="65"/>
    </location>
</feature>
<dbReference type="EMBL" id="JBDFQZ010000007">
    <property type="protein sequence ID" value="KAK9705740.1"/>
    <property type="molecule type" value="Genomic_DNA"/>
</dbReference>
<evidence type="ECO:0000256" key="4">
    <source>
        <dbReference type="ARBA" id="ARBA00022989"/>
    </source>
</evidence>
<reference evidence="7" key="1">
    <citation type="submission" date="2024-03" db="EMBL/GenBank/DDBJ databases">
        <title>WGS assembly of Saponaria officinalis var. Norfolk2.</title>
        <authorList>
            <person name="Jenkins J."/>
            <person name="Shu S."/>
            <person name="Grimwood J."/>
            <person name="Barry K."/>
            <person name="Goodstein D."/>
            <person name="Schmutz J."/>
            <person name="Leebens-Mack J."/>
            <person name="Osbourn A."/>
        </authorList>
    </citation>
    <scope>NUCLEOTIDE SEQUENCE [LARGE SCALE GENOMIC DNA]</scope>
    <source>
        <strain evidence="7">JIC</strain>
    </source>
</reference>
<dbReference type="InterPro" id="IPR007770">
    <property type="entry name" value="DMP"/>
</dbReference>
<comment type="similarity">
    <text evidence="2">Belongs to the plant DMP1 protein family.</text>
</comment>
<evidence type="ECO:0000256" key="3">
    <source>
        <dbReference type="ARBA" id="ARBA00022692"/>
    </source>
</evidence>
<name>A0AAW1JQ40_SAPOF</name>
<keyword evidence="5 6" id="KW-0472">Membrane</keyword>
<keyword evidence="4 6" id="KW-1133">Transmembrane helix</keyword>
<evidence type="ECO:0000256" key="5">
    <source>
        <dbReference type="ARBA" id="ARBA00023136"/>
    </source>
</evidence>
<evidence type="ECO:0000256" key="2">
    <source>
        <dbReference type="ARBA" id="ARBA00008707"/>
    </source>
</evidence>
<comment type="subcellular location">
    <subcellularLocation>
        <location evidence="1">Membrane</location>
        <topology evidence="1">Multi-pass membrane protein</topology>
    </subcellularLocation>
</comment>
<evidence type="ECO:0000256" key="6">
    <source>
        <dbReference type="SAM" id="Phobius"/>
    </source>
</evidence>
<feature type="transmembrane region" description="Helical" evidence="6">
    <location>
        <begin position="113"/>
        <end position="129"/>
    </location>
</feature>
<dbReference type="PANTHER" id="PTHR31621:SF66">
    <property type="entry name" value="PROTEIN DMP2"/>
    <property type="match status" value="1"/>
</dbReference>
<proteinExistence type="inferred from homology"/>
<gene>
    <name evidence="7" type="ORF">RND81_07G078400</name>
</gene>
<keyword evidence="8" id="KW-1185">Reference proteome</keyword>
<evidence type="ECO:0000256" key="1">
    <source>
        <dbReference type="ARBA" id="ARBA00004141"/>
    </source>
</evidence>
<dbReference type="Proteomes" id="UP001443914">
    <property type="component" value="Unassembled WGS sequence"/>
</dbReference>
<dbReference type="PANTHER" id="PTHR31621">
    <property type="entry name" value="PROTEIN DMP3"/>
    <property type="match status" value="1"/>
</dbReference>
<organism evidence="7 8">
    <name type="scientific">Saponaria officinalis</name>
    <name type="common">Common soapwort</name>
    <name type="synonym">Lychnis saponaria</name>
    <dbReference type="NCBI Taxonomy" id="3572"/>
    <lineage>
        <taxon>Eukaryota</taxon>
        <taxon>Viridiplantae</taxon>
        <taxon>Streptophyta</taxon>
        <taxon>Embryophyta</taxon>
        <taxon>Tracheophyta</taxon>
        <taxon>Spermatophyta</taxon>
        <taxon>Magnoliopsida</taxon>
        <taxon>eudicotyledons</taxon>
        <taxon>Gunneridae</taxon>
        <taxon>Pentapetalae</taxon>
        <taxon>Caryophyllales</taxon>
        <taxon>Caryophyllaceae</taxon>
        <taxon>Caryophylleae</taxon>
        <taxon>Saponaria</taxon>
    </lineage>
</organism>
<dbReference type="Pfam" id="PF05078">
    <property type="entry name" value="DUF679"/>
    <property type="match status" value="1"/>
</dbReference>
<dbReference type="GO" id="GO:0010256">
    <property type="term" value="P:endomembrane system organization"/>
    <property type="evidence" value="ECO:0007669"/>
    <property type="project" value="TreeGrafter"/>
</dbReference>
<protein>
    <submittedName>
        <fullName evidence="7">Uncharacterized protein</fullName>
    </submittedName>
</protein>
<feature type="transmembrane region" description="Helical" evidence="6">
    <location>
        <begin position="12"/>
        <end position="35"/>
    </location>
</feature>
<evidence type="ECO:0000313" key="7">
    <source>
        <dbReference type="EMBL" id="KAK9705740.1"/>
    </source>
</evidence>
<dbReference type="GO" id="GO:0016020">
    <property type="term" value="C:membrane"/>
    <property type="evidence" value="ECO:0007669"/>
    <property type="project" value="UniProtKB-SubCell"/>
</dbReference>
<dbReference type="GO" id="GO:0005737">
    <property type="term" value="C:cytoplasm"/>
    <property type="evidence" value="ECO:0007669"/>
    <property type="project" value="UniProtKB-ARBA"/>
</dbReference>
<keyword evidence="3 6" id="KW-0812">Transmembrane</keyword>
<sequence length="180" mass="19720">MVRYKNDSALSVLGGLIKLLPTGTIFMFQFLSPVLSNNGQCHRENKYLMAVLLIICSLNCAFATFTDSHKDEEGNTRYGVVTAKGMWRPSSRAKGDGHNNVDLSEYRVCLKDFMHAILGFLIFSVVAMLDSNTVDCFALNLEGYPREGILKGLPIVVGGICSLIFAVFPSKRNGIGYPSG</sequence>